<dbReference type="KEGG" id="lao:AOX59_12315"/>
<evidence type="ECO:0000313" key="2">
    <source>
        <dbReference type="Proteomes" id="UP000050331"/>
    </source>
</evidence>
<accession>A0A0U4EFH0</accession>
<dbReference type="EMBL" id="CP013862">
    <property type="protein sequence ID" value="ALX49305.1"/>
    <property type="molecule type" value="Genomic_DNA"/>
</dbReference>
<protein>
    <submittedName>
        <fullName evidence="1">Uncharacterized protein</fullName>
    </submittedName>
</protein>
<organism evidence="1 2">
    <name type="scientific">Lentibacillus amyloliquefaciens</name>
    <dbReference type="NCBI Taxonomy" id="1472767"/>
    <lineage>
        <taxon>Bacteria</taxon>
        <taxon>Bacillati</taxon>
        <taxon>Bacillota</taxon>
        <taxon>Bacilli</taxon>
        <taxon>Bacillales</taxon>
        <taxon>Bacillaceae</taxon>
        <taxon>Lentibacillus</taxon>
    </lineage>
</organism>
<dbReference type="Proteomes" id="UP000050331">
    <property type="component" value="Chromosome"/>
</dbReference>
<evidence type="ECO:0000313" key="1">
    <source>
        <dbReference type="EMBL" id="ALX49305.1"/>
    </source>
</evidence>
<dbReference type="STRING" id="1472767.AOX59_12315"/>
<dbReference type="Pfam" id="PF13030">
    <property type="entry name" value="DUF3891"/>
    <property type="match status" value="1"/>
</dbReference>
<keyword evidence="2" id="KW-1185">Reference proteome</keyword>
<name>A0A0U4EFH0_9BACI</name>
<dbReference type="AlphaFoldDB" id="A0A0U4EFH0"/>
<dbReference type="OrthoDB" id="190426at2"/>
<proteinExistence type="predicted"/>
<dbReference type="RefSeq" id="WP_068445965.1">
    <property type="nucleotide sequence ID" value="NZ_CP013862.1"/>
</dbReference>
<reference evidence="1 2" key="1">
    <citation type="submission" date="2016-01" db="EMBL/GenBank/DDBJ databases">
        <title>Complete genome sequence of strain Lentibacillus amyloliquefaciens LAM0015T isolated from saline sediment.</title>
        <authorList>
            <person name="Wang J.-L."/>
            <person name="He M.-X."/>
        </authorList>
    </citation>
    <scope>NUCLEOTIDE SEQUENCE [LARGE SCALE GENOMIC DNA]</scope>
    <source>
        <strain evidence="1 2">LAM0015</strain>
    </source>
</reference>
<sequence>MIVREQQDSYIMIEQHHHAQVSGQLAANLKDSFFLEEDFKPSVLYAITNHDFAWKMIDKQPFWNDEKNTPYTFTDFPNPAKTVFYKHGVDEVEKHDRYAALLCSEHYARFLLDDAAEESQLFVQKERERQKRLIQFIDGYEENIFNVHRDLLRLFDSLSLYVCMNNPGVSKQNEHPFFKDGLPVPKSLTFFHTNKIDMHWKDEQSIEMGVFPFSSPVDITIYQKSVPKKAIEEYGLINSYEYTEAETLSVQLL</sequence>
<gene>
    <name evidence="1" type="ORF">AOX59_12315</name>
</gene>
<dbReference type="InterPro" id="IPR024992">
    <property type="entry name" value="DUF3891"/>
</dbReference>